<dbReference type="AlphaFoldDB" id="A0A819RFG4"/>
<dbReference type="EMBL" id="CAJOBE010007825">
    <property type="protein sequence ID" value="CAF4046881.1"/>
    <property type="molecule type" value="Genomic_DNA"/>
</dbReference>
<reference evidence="2" key="1">
    <citation type="submission" date="2021-02" db="EMBL/GenBank/DDBJ databases">
        <authorList>
            <person name="Nowell W R."/>
        </authorList>
    </citation>
    <scope>NUCLEOTIDE SEQUENCE</scope>
</reference>
<evidence type="ECO:0000313" key="1">
    <source>
        <dbReference type="EMBL" id="CAF3911862.1"/>
    </source>
</evidence>
<protein>
    <submittedName>
        <fullName evidence="2">Uncharacterized protein</fullName>
    </submittedName>
</protein>
<dbReference type="EMBL" id="CAJOAX010004577">
    <property type="protein sequence ID" value="CAF3911862.1"/>
    <property type="molecule type" value="Genomic_DNA"/>
</dbReference>
<evidence type="ECO:0000313" key="2">
    <source>
        <dbReference type="EMBL" id="CAF4046881.1"/>
    </source>
</evidence>
<evidence type="ECO:0000313" key="3">
    <source>
        <dbReference type="Proteomes" id="UP000663874"/>
    </source>
</evidence>
<accession>A0A819RFG4</accession>
<comment type="caution">
    <text evidence="2">The sequence shown here is derived from an EMBL/GenBank/DDBJ whole genome shotgun (WGS) entry which is preliminary data.</text>
</comment>
<name>A0A819RFG4_9BILA</name>
<organism evidence="2 3">
    <name type="scientific">Rotaria sordida</name>
    <dbReference type="NCBI Taxonomy" id="392033"/>
    <lineage>
        <taxon>Eukaryota</taxon>
        <taxon>Metazoa</taxon>
        <taxon>Spiralia</taxon>
        <taxon>Gnathifera</taxon>
        <taxon>Rotifera</taxon>
        <taxon>Eurotatoria</taxon>
        <taxon>Bdelloidea</taxon>
        <taxon>Philodinida</taxon>
        <taxon>Philodinidae</taxon>
        <taxon>Rotaria</taxon>
    </lineage>
</organism>
<proteinExistence type="predicted"/>
<dbReference type="Proteomes" id="UP000663823">
    <property type="component" value="Unassembled WGS sequence"/>
</dbReference>
<gene>
    <name evidence="2" type="ORF">FNK824_LOCUS28491</name>
    <name evidence="1" type="ORF">OTI717_LOCUS24341</name>
</gene>
<sequence>MKEGHLKGLRLVLERAIPSISSIDLLPILNEIPETLPLSEYEDLVPKFSLIAQKEFNRKENDWSDEFISPYEEIKEEIDPLLFIEWYKKRILSFESFGFIENALQLCKHALEIENFKEFSSFYNNLYLEFVLNKISDQDLTLEQIKNMSEEEIIDLILTFKNNSTQDDIDKRIQQVLLPSMDLIQKSNEYLKKVFIKKLQNDFDIYPIINSLKLKTNFKQNDFDQLIKDLILNVNSINQISICQQLLTLINDKQDLEYIIE</sequence>
<dbReference type="Proteomes" id="UP000663874">
    <property type="component" value="Unassembled WGS sequence"/>
</dbReference>